<accession>A0AAX1SNY0</accession>
<keyword evidence="4 6" id="KW-0560">Oxidoreductase</keyword>
<dbReference type="Gene3D" id="3.40.50.720">
    <property type="entry name" value="NAD(P)-binding Rossmann-like Domain"/>
    <property type="match status" value="1"/>
</dbReference>
<dbReference type="GO" id="GO:0033735">
    <property type="term" value="F:aspartate dehydrogenase [NAD(P)+] activity"/>
    <property type="evidence" value="ECO:0007669"/>
    <property type="project" value="UniProtKB-EC"/>
</dbReference>
<keyword evidence="11" id="KW-1185">Reference proteome</keyword>
<dbReference type="InterPro" id="IPR002811">
    <property type="entry name" value="Asp_DH"/>
</dbReference>
<keyword evidence="5 6" id="KW-0520">NAD</keyword>
<reference evidence="10 11" key="1">
    <citation type="journal article" date="2020" name="Cell Host Microbe">
        <title>Functional and Genomic Variation between Human-Derived Isolates of Lachnospiraceae Reveals Inter- and Intra-Species Diversity.</title>
        <authorList>
            <person name="Sorbara M.T."/>
            <person name="Littmann E.R."/>
            <person name="Fontana E."/>
            <person name="Moody T.U."/>
            <person name="Kohout C.E."/>
            <person name="Gjonbalaj M."/>
            <person name="Eaton V."/>
            <person name="Seok R."/>
            <person name="Leiner I.M."/>
            <person name="Pamer E.G."/>
        </authorList>
    </citation>
    <scope>NUCLEOTIDE SEQUENCE [LARGE SCALE GENOMIC DNA]</scope>
    <source>
        <strain evidence="10 11">MSK.1.17</strain>
    </source>
</reference>
<dbReference type="SUPFAM" id="SSF51735">
    <property type="entry name" value="NAD(P)-binding Rossmann-fold domains"/>
    <property type="match status" value="1"/>
</dbReference>
<feature type="active site" evidence="6">
    <location>
        <position position="221"/>
    </location>
</feature>
<dbReference type="EMBL" id="JAKNGE010000010">
    <property type="protein sequence ID" value="MCG4745730.1"/>
    <property type="molecule type" value="Genomic_DNA"/>
</dbReference>
<dbReference type="PANTHER" id="PTHR31873:SF6">
    <property type="entry name" value="ASPARTATE DEHYDROGENASE DOMAIN-CONTAINING PROTEIN"/>
    <property type="match status" value="1"/>
</dbReference>
<dbReference type="GO" id="GO:0051287">
    <property type="term" value="F:NAD binding"/>
    <property type="evidence" value="ECO:0007669"/>
    <property type="project" value="UniProtKB-UniRule"/>
</dbReference>
<dbReference type="InterPro" id="IPR020626">
    <property type="entry name" value="Asp_DH_prok"/>
</dbReference>
<evidence type="ECO:0000313" key="12">
    <source>
        <dbReference type="Proteomes" id="UP001299608"/>
    </source>
</evidence>
<dbReference type="GO" id="GO:0009435">
    <property type="term" value="P:NAD+ biosynthetic process"/>
    <property type="evidence" value="ECO:0007669"/>
    <property type="project" value="UniProtKB-UniRule"/>
</dbReference>
<keyword evidence="2 6" id="KW-0662">Pyridine nucleotide biosynthesis</keyword>
<feature type="domain" description="Aspartate/homoserine dehydrogenase NAD-binding" evidence="8">
    <location>
        <begin position="18"/>
        <end position="122"/>
    </location>
</feature>
<evidence type="ECO:0000256" key="5">
    <source>
        <dbReference type="ARBA" id="ARBA00023027"/>
    </source>
</evidence>
<comment type="caution">
    <text evidence="9">The sequence shown here is derived from an EMBL/GenBank/DDBJ whole genome shotgun (WGS) entry which is preliminary data.</text>
</comment>
<reference evidence="9" key="3">
    <citation type="submission" date="2022-01" db="EMBL/GenBank/DDBJ databases">
        <title>Collection of gut derived symbiotic bacterial strains cultured from healthy donors.</title>
        <authorList>
            <person name="Lin H."/>
            <person name="Kohout C."/>
            <person name="Waligurski E."/>
            <person name="Pamer E.G."/>
        </authorList>
    </citation>
    <scope>NUCLEOTIDE SEQUENCE</scope>
    <source>
        <strain evidence="9">DFI.6.55</strain>
    </source>
</reference>
<evidence type="ECO:0000259" key="7">
    <source>
        <dbReference type="Pfam" id="PF01958"/>
    </source>
</evidence>
<evidence type="ECO:0000313" key="9">
    <source>
        <dbReference type="EMBL" id="MCG4745730.1"/>
    </source>
</evidence>
<evidence type="ECO:0000256" key="3">
    <source>
        <dbReference type="ARBA" id="ARBA00022857"/>
    </source>
</evidence>
<evidence type="ECO:0000256" key="1">
    <source>
        <dbReference type="ARBA" id="ARBA00008331"/>
    </source>
</evidence>
<comment type="catalytic activity">
    <reaction evidence="6">
        <text>L-aspartate + NAD(+) + H2O = oxaloacetate + NH4(+) + NADH + H(+)</text>
        <dbReference type="Rhea" id="RHEA:11788"/>
        <dbReference type="ChEBI" id="CHEBI:15377"/>
        <dbReference type="ChEBI" id="CHEBI:15378"/>
        <dbReference type="ChEBI" id="CHEBI:16452"/>
        <dbReference type="ChEBI" id="CHEBI:28938"/>
        <dbReference type="ChEBI" id="CHEBI:29991"/>
        <dbReference type="ChEBI" id="CHEBI:57540"/>
        <dbReference type="ChEBI" id="CHEBI:57945"/>
        <dbReference type="EC" id="1.4.1.21"/>
    </reaction>
</comment>
<evidence type="ECO:0000313" key="11">
    <source>
        <dbReference type="Proteomes" id="UP000669239"/>
    </source>
</evidence>
<evidence type="ECO:0000256" key="2">
    <source>
        <dbReference type="ARBA" id="ARBA00022642"/>
    </source>
</evidence>
<comment type="miscellaneous">
    <text evidence="6">The iminoaspartate product is unstable in aqueous solution and can decompose to oxaloacetate and ammonia.</text>
</comment>
<feature type="binding site" evidence="6">
    <location>
        <position position="191"/>
    </location>
    <ligand>
        <name>NAD(+)</name>
        <dbReference type="ChEBI" id="CHEBI:57540"/>
    </ligand>
</feature>
<dbReference type="Pfam" id="PF01958">
    <property type="entry name" value="Asp_DH_C"/>
    <property type="match status" value="1"/>
</dbReference>
<organism evidence="9 12">
    <name type="scientific">Enterocloster aldenensis</name>
    <dbReference type="NCBI Taxonomy" id="358742"/>
    <lineage>
        <taxon>Bacteria</taxon>
        <taxon>Bacillati</taxon>
        <taxon>Bacillota</taxon>
        <taxon>Clostridia</taxon>
        <taxon>Lachnospirales</taxon>
        <taxon>Lachnospiraceae</taxon>
        <taxon>Enterocloster</taxon>
    </lineage>
</organism>
<dbReference type="InterPro" id="IPR005106">
    <property type="entry name" value="Asp/hSer_DH_NAD-bd"/>
</dbReference>
<reference evidence="10" key="2">
    <citation type="submission" date="2020-02" db="EMBL/GenBank/DDBJ databases">
        <authorList>
            <person name="Littmann E."/>
            <person name="Sorbara M."/>
        </authorList>
    </citation>
    <scope>NUCLEOTIDE SEQUENCE</scope>
    <source>
        <strain evidence="10">MSK.1.17</strain>
    </source>
</reference>
<sequence>MGKKKFGIMGNGYLAGIIVDSYLSGILDEYQLVGVMGRTPDKTAALAERGGCKACGTVEELLALKPDIVAEAASVQCIKDNAETVLSSGADLIVLSIGAFADKALYDKIKETATEHDTKVHIASGAVGGFDVLRTVSLMGQAKSGICTRKGPASLKNTPLYDDCLMTEEEERQVFSGNAKEAISILPTKVNVAVAASLATIGPEDTSVNIFSVPGMIGDDHKITAEIDGVKAVVDIYSSTSAIAGWSVVAVLKNLVSPIVF</sequence>
<comment type="catalytic activity">
    <reaction evidence="6">
        <text>L-aspartate + NADP(+) + H2O = oxaloacetate + NH4(+) + NADPH + H(+)</text>
        <dbReference type="Rhea" id="RHEA:11784"/>
        <dbReference type="ChEBI" id="CHEBI:15377"/>
        <dbReference type="ChEBI" id="CHEBI:15378"/>
        <dbReference type="ChEBI" id="CHEBI:16452"/>
        <dbReference type="ChEBI" id="CHEBI:28938"/>
        <dbReference type="ChEBI" id="CHEBI:29991"/>
        <dbReference type="ChEBI" id="CHEBI:57783"/>
        <dbReference type="ChEBI" id="CHEBI:58349"/>
        <dbReference type="EC" id="1.4.1.21"/>
    </reaction>
</comment>
<dbReference type="SUPFAM" id="SSF55347">
    <property type="entry name" value="Glyceraldehyde-3-phosphate dehydrogenase-like, C-terminal domain"/>
    <property type="match status" value="1"/>
</dbReference>
<evidence type="ECO:0000259" key="8">
    <source>
        <dbReference type="Pfam" id="PF03447"/>
    </source>
</evidence>
<feature type="domain" description="Aspartate dehydrogenase" evidence="7">
    <location>
        <begin position="169"/>
        <end position="247"/>
    </location>
</feature>
<dbReference type="InterPro" id="IPR036291">
    <property type="entry name" value="NAD(P)-bd_dom_sf"/>
</dbReference>
<comment type="pathway">
    <text evidence="6">Cofactor biosynthesis; NAD(+) biosynthesis; iminoaspartate from L-aspartate (dehydrogenase route): step 1/1.</text>
</comment>
<dbReference type="PANTHER" id="PTHR31873">
    <property type="entry name" value="L-ASPARTATE DEHYDROGENASE-RELATED"/>
    <property type="match status" value="1"/>
</dbReference>
<dbReference type="GO" id="GO:0016639">
    <property type="term" value="F:oxidoreductase activity, acting on the CH-NH2 group of donors, NAD or NADP as acceptor"/>
    <property type="evidence" value="ECO:0007669"/>
    <property type="project" value="UniProtKB-UniRule"/>
</dbReference>
<dbReference type="HAMAP" id="MF_01265">
    <property type="entry name" value="NadX"/>
    <property type="match status" value="1"/>
</dbReference>
<evidence type="ECO:0000313" key="10">
    <source>
        <dbReference type="EMBL" id="NSJ50518.1"/>
    </source>
</evidence>
<dbReference type="Proteomes" id="UP001299608">
    <property type="component" value="Unassembled WGS sequence"/>
</dbReference>
<dbReference type="Gene3D" id="3.30.360.10">
    <property type="entry name" value="Dihydrodipicolinate Reductase, domain 2"/>
    <property type="match status" value="1"/>
</dbReference>
<keyword evidence="3 6" id="KW-0521">NADP</keyword>
<dbReference type="Pfam" id="PF03447">
    <property type="entry name" value="NAD_binding_3"/>
    <property type="match status" value="1"/>
</dbReference>
<name>A0AAX1SNY0_9FIRM</name>
<dbReference type="EMBL" id="JAAITT010000027">
    <property type="protein sequence ID" value="NSJ50518.1"/>
    <property type="molecule type" value="Genomic_DNA"/>
</dbReference>
<feature type="binding site" evidence="6">
    <location>
        <position position="126"/>
    </location>
    <ligand>
        <name>NAD(+)</name>
        <dbReference type="ChEBI" id="CHEBI:57540"/>
    </ligand>
</feature>
<dbReference type="RefSeq" id="WP_117555387.1">
    <property type="nucleotide sequence ID" value="NZ_CAXTHN010000002.1"/>
</dbReference>
<comment type="function">
    <text evidence="6">Specifically catalyzes the NAD or NADP-dependent dehydrogenation of L-aspartate to iminoaspartate.</text>
</comment>
<dbReference type="Proteomes" id="UP000669239">
    <property type="component" value="Unassembled WGS sequence"/>
</dbReference>
<evidence type="ECO:0000256" key="4">
    <source>
        <dbReference type="ARBA" id="ARBA00023002"/>
    </source>
</evidence>
<dbReference type="GO" id="GO:0050661">
    <property type="term" value="F:NADP binding"/>
    <property type="evidence" value="ECO:0007669"/>
    <property type="project" value="UniProtKB-UniRule"/>
</dbReference>
<comment type="similarity">
    <text evidence="1 6">Belongs to the L-aspartate dehydrogenase family.</text>
</comment>
<dbReference type="EC" id="1.4.1.21" evidence="6"/>
<gene>
    <name evidence="6" type="primary">nadX</name>
    <name evidence="10" type="ORF">G5B36_17675</name>
    <name evidence="9" type="ORF">L0N08_09940</name>
</gene>
<dbReference type="AlphaFoldDB" id="A0AAX1SNY0"/>
<proteinExistence type="inferred from homology"/>
<protein>
    <recommendedName>
        <fullName evidence="6">L-aspartate dehydrogenase</fullName>
        <ecNumber evidence="6">1.4.1.21</ecNumber>
    </recommendedName>
</protein>
<evidence type="ECO:0000256" key="6">
    <source>
        <dbReference type="HAMAP-Rule" id="MF_01265"/>
    </source>
</evidence>